<evidence type="ECO:0000313" key="1">
    <source>
        <dbReference type="EMBL" id="MBR7834149.1"/>
    </source>
</evidence>
<organism evidence="1 2">
    <name type="scientific">Actinospica durhamensis</name>
    <dbReference type="NCBI Taxonomy" id="1508375"/>
    <lineage>
        <taxon>Bacteria</taxon>
        <taxon>Bacillati</taxon>
        <taxon>Actinomycetota</taxon>
        <taxon>Actinomycetes</taxon>
        <taxon>Catenulisporales</taxon>
        <taxon>Actinospicaceae</taxon>
        <taxon>Actinospica</taxon>
    </lineage>
</organism>
<comment type="caution">
    <text evidence="1">The sequence shown here is derived from an EMBL/GenBank/DDBJ whole genome shotgun (WGS) entry which is preliminary data.</text>
</comment>
<sequence>MTAAAAFALGGCTSPASDPPPTHVTPAMTPLQTADADANESISSFGRLPHAVKLSATPTGLVGVGPDSDQVVEGEPLTLDQWYRVPVGYNAALAEAEALLPSWAGSGATPHTTEGVGIQGIGVQRDFGGAAIARREIQLVAYALSPTTSAVQVEVTDDYRPTKTAVEAFPTTGVLDVDVRPAVGPATAGKSFTVTDPKVIARVAGILDALPTVPITGVTACPAMGVPARGTGPVMYEVELTFHATANAPAVVSATVKQTAPSTLAWGGCDGDYDAVWVAVGKTGQPELDPTGKAVYAQVMQAVGYERSP</sequence>
<protein>
    <submittedName>
        <fullName evidence="1">Uncharacterized protein</fullName>
    </submittedName>
</protein>
<dbReference type="RefSeq" id="WP_212528669.1">
    <property type="nucleotide sequence ID" value="NZ_JAGSOG010000049.1"/>
</dbReference>
<name>A0A941INM8_9ACTN</name>
<dbReference type="EMBL" id="JAGSOG010000049">
    <property type="protein sequence ID" value="MBR7834149.1"/>
    <property type="molecule type" value="Genomic_DNA"/>
</dbReference>
<dbReference type="Proteomes" id="UP000675781">
    <property type="component" value="Unassembled WGS sequence"/>
</dbReference>
<dbReference type="AlphaFoldDB" id="A0A941INM8"/>
<proteinExistence type="predicted"/>
<evidence type="ECO:0000313" key="2">
    <source>
        <dbReference type="Proteomes" id="UP000675781"/>
    </source>
</evidence>
<reference evidence="1" key="1">
    <citation type="submission" date="2021-04" db="EMBL/GenBank/DDBJ databases">
        <title>Genome based classification of Actinospica acidithermotolerans sp. nov., an actinobacterium isolated from an Indonesian hot spring.</title>
        <authorList>
            <person name="Kusuma A.B."/>
            <person name="Putra K.E."/>
            <person name="Nafisah S."/>
            <person name="Loh J."/>
            <person name="Nouioui I."/>
            <person name="Goodfellow M."/>
        </authorList>
    </citation>
    <scope>NUCLEOTIDE SEQUENCE</scope>
    <source>
        <strain evidence="1">CSCA 57</strain>
    </source>
</reference>
<gene>
    <name evidence="1" type="ORF">KDL01_12815</name>
</gene>
<keyword evidence="2" id="KW-1185">Reference proteome</keyword>
<accession>A0A941INM8</accession>